<reference evidence="21" key="2">
    <citation type="submission" date="2025-08" db="UniProtKB">
        <authorList>
            <consortium name="Ensembl"/>
        </authorList>
    </citation>
    <scope>IDENTIFICATION</scope>
</reference>
<dbReference type="CDD" id="cd01386">
    <property type="entry name" value="MYSc_Myo18"/>
    <property type="match status" value="1"/>
</dbReference>
<evidence type="ECO:0000256" key="18">
    <source>
        <dbReference type="SAM" id="MobiDB-lite"/>
    </source>
</evidence>
<feature type="region of interest" description="Disordered" evidence="18">
    <location>
        <begin position="757"/>
        <end position="781"/>
    </location>
</feature>
<name>U3J4L7_ANAPP</name>
<feature type="compositionally biased region" description="Basic and acidic residues" evidence="18">
    <location>
        <begin position="33"/>
        <end position="45"/>
    </location>
</feature>
<evidence type="ECO:0000256" key="9">
    <source>
        <dbReference type="ARBA" id="ARBA00023054"/>
    </source>
</evidence>
<keyword evidence="22" id="KW-1185">Reference proteome</keyword>
<protein>
    <recommendedName>
        <fullName evidence="15">Unconventional myosin-XVIIIa</fullName>
    </recommendedName>
</protein>
<comment type="subcellular location">
    <subcellularLocation>
        <location evidence="1">Cytoplasm</location>
        <location evidence="1">Cytoskeleton</location>
        <location evidence="1">Microtubule organizing center</location>
    </subcellularLocation>
    <subcellularLocation>
        <location evidence="2">Golgi apparatus</location>
        <location evidence="2">trans-Golgi network</location>
    </subcellularLocation>
    <subcellularLocation>
        <location evidence="13">Golgi outpost</location>
    </subcellularLocation>
</comment>
<sequence>MKAGGRAVSSAPSSTLPRGRARPEPPSTMFNLMKKDKEKDGARKEKKEKKEKKERMSAAELKSLEEMSMRRGFFNLNRASKRDSKARLEISNPIPIKVASGSDLHLTDIDSDSNRGSVILDSGHLSTASSSDDLKVDDANFKGSVLQRAAKFGSLAKQNSQMIVKRFSFSQKSRDESASETSTPSEHSAAPSPQVEVRTLEAQLAKHGTPPGHPRTPPAASFRARVPELVGKRFPADLRLPALVPPQPPVPRQLELQRRNTGDFGFSLRRTTMLDRAPDGQVYRRVVHFAEPGAGTKDLALGLVPGDRLVEINGRNVESKSRDEIVEMIRQSGETVQLKVQPILELSELSRCWLRGGEGTRRATWDAKTEEQIAAEEAWYETDKVWLVHKDGFSLGSQLRPEEASALPEGKVKVKLDHDGAVLEVEEDDVEKANPPSCDRVEDLASLLYLNESSVLHTLRQRYGGNLIHTYAGPTMVVINPLSSPSMYSEKVMHMFKGCRREDTSPHIYAVAQAAYRSMLMSRQDQAVVLLGASGSGKTTNCQHLVQYLATIAGSTGKVFSAEKWQALYTVLEAFGNSSTSMNGNATRFSQIISLDFDQAGQVASASVQMLLLEKLRVARRPANEATFNVFYYLLACPDSALRTELHFNHLAENNVFGIVPLAKPEEKQKAAQQFNKLQAAMKVMGISGDEQKAFWLVLGAICHLGAAGATKEPLADGADADEAGRKQFARHEWAQKAAYLLGCSLEELSSSIFKHQPKGTLQRSTSFRQGPEEQGMGDGTGPKLTALECLEGMASGLYSELFTLLISLLNRALKSSQHSVCSVTVVDTPGAQNPEVAGQSRGATFEELCHNYAQERLQLLFHQRTFAQELERYKEENIELALADTEPATWGSVATVDQPSHQALVRSLARTDEARGLLWLLEEEALQPGGSEDTLLERLFAYYGPQEGGKKGHDPLLPSDKPRHFFLGHSSGTNWVEYDATGWLNHVKHNPATQNASVLLQESQKKVISSLFAGRGGSALVLSGSVAGLEGGSQLALRRATSMRKTFTTGVAAVKKKSLCIQIKLQVDALIDSIKKSKLHFVHCFLPKAAGGGGDPRGLPCRRVSGSELELPAEHCEAAGLMQLDVPLLRAQLRGSRLLDALRMYRQGYPDHMVFAEFRRRFDVLAPHLTKKHGRNYIVVDEKRAVEELLESLDLEKSSYHMGLSRVFFRAGSLARLEEQRDAQTSRNITLFQAACRGFLARQLFKKRKIQDLAIRCVQKNIKKNKGVKDWPWWKLFTTVRPLIEVQLTEDQIRGKDEEIQQLKSKLEKVEKERNELRLNSDRLESRITELTSELTDERNTGESASQLLDAETAERLRAEKEMKDLQAKYDALKKQMESMEMEVMEARLIRAAELNGELDDDDSGGEWRLKYERAVREIDFTKKRLQQELEDKLEVEQQSKRQLERRLADLQADSEEGQRALQQLKKKCQRLASELQDTKLHLEGQQGRNHDLEKKQRRFDGELSQAHEEAQRERLQREKLSREKDVLVAEVFGLKQLLEDKDSDIAGLTQRAEALEAELQDISCQESKDEASLAKVKKQLRDLEAKVKDQEEELDEQAGTIQMLEQAKLRLEMEMERLRQTHAKEVESRDEEVEEIRQSCQKKLKQMEVQLEEEYEDKQKVLREKRELESKLSAVSDQANQRDFETEKRLRRDLKRTKALLADAQIMLDHLKNNAPSKREIAQLKNQLEESEFTCAAAVKARKSMEVEIEDLHLQIDDLSKAKAALEEQLSRLQREKNEVQSRLEEDQEDMNELMKKHKAAVAQASRDLAQMNDLQAQLEEVNKEKQELQEKLQALQSQLEFLEQSMVDKSLVSRQEAKIRELETRLEFERTQVKRLEVGAGTPRTGSGWVRHPPSPHRTTTAR</sequence>
<keyword evidence="12" id="KW-0206">Cytoskeleton</keyword>
<dbReference type="GeneTree" id="ENSGT00940000155768"/>
<dbReference type="PROSITE" id="PS50106">
    <property type="entry name" value="PDZ"/>
    <property type="match status" value="1"/>
</dbReference>
<dbReference type="CDD" id="cd06747">
    <property type="entry name" value="PDZ_MYO18-like"/>
    <property type="match status" value="1"/>
</dbReference>
<keyword evidence="10 16" id="KW-0518">Myosin</keyword>
<dbReference type="Pfam" id="PF01576">
    <property type="entry name" value="Myosin_tail_1"/>
    <property type="match status" value="1"/>
</dbReference>
<dbReference type="HOGENOM" id="CLU_000192_1_0_1"/>
<keyword evidence="11 16" id="KW-0505">Motor protein</keyword>
<dbReference type="PRINTS" id="PR00193">
    <property type="entry name" value="MYOSINHEAVY"/>
</dbReference>
<evidence type="ECO:0000256" key="17">
    <source>
        <dbReference type="SAM" id="Coils"/>
    </source>
</evidence>
<feature type="domain" description="Myosin motor" evidence="20">
    <location>
        <begin position="439"/>
        <end position="1223"/>
    </location>
</feature>
<dbReference type="GO" id="GO:0005815">
    <property type="term" value="C:microtubule organizing center"/>
    <property type="evidence" value="ECO:0007669"/>
    <property type="project" value="UniProtKB-SubCell"/>
</dbReference>
<dbReference type="Gene3D" id="1.20.5.1160">
    <property type="entry name" value="Vasodilator-stimulated phosphoprotein"/>
    <property type="match status" value="1"/>
</dbReference>
<dbReference type="SUPFAM" id="SSF90257">
    <property type="entry name" value="Myosin rod fragments"/>
    <property type="match status" value="1"/>
</dbReference>
<proteinExistence type="inferred from homology"/>
<evidence type="ECO:0000256" key="1">
    <source>
        <dbReference type="ARBA" id="ARBA00004267"/>
    </source>
</evidence>
<reference evidence="21" key="3">
    <citation type="submission" date="2025-09" db="UniProtKB">
        <authorList>
            <consortium name="Ensembl"/>
        </authorList>
    </citation>
    <scope>IDENTIFICATION</scope>
</reference>
<dbReference type="GO" id="GO:1903028">
    <property type="term" value="P:positive regulation of opsonization"/>
    <property type="evidence" value="ECO:0007669"/>
    <property type="project" value="UniProtKB-ARBA"/>
</dbReference>
<evidence type="ECO:0000256" key="8">
    <source>
        <dbReference type="ARBA" id="ARBA00023034"/>
    </source>
</evidence>
<evidence type="ECO:0000256" key="5">
    <source>
        <dbReference type="ARBA" id="ARBA00022553"/>
    </source>
</evidence>
<dbReference type="PANTHER" id="PTHR45615:SF13">
    <property type="entry name" value="UNCONVENTIONAL MYOSIN-XVIIIA"/>
    <property type="match status" value="1"/>
</dbReference>
<dbReference type="Pfam" id="PF00063">
    <property type="entry name" value="Myosin_head"/>
    <property type="match status" value="2"/>
</dbReference>
<dbReference type="SUPFAM" id="SSF52540">
    <property type="entry name" value="P-loop containing nucleoside triphosphate hydrolases"/>
    <property type="match status" value="1"/>
</dbReference>
<dbReference type="Pfam" id="PF24556">
    <property type="entry name" value="SH3_Myosin-XVIIIa"/>
    <property type="match status" value="1"/>
</dbReference>
<reference evidence="21 22" key="1">
    <citation type="submission" date="2017-10" db="EMBL/GenBank/DDBJ databases">
        <title>A new Pekin duck reference genome.</title>
        <authorList>
            <person name="Hou Z.-C."/>
            <person name="Zhou Z.-K."/>
            <person name="Zhu F."/>
            <person name="Hou S.-S."/>
        </authorList>
    </citation>
    <scope>NUCLEOTIDE SEQUENCE [LARGE SCALE GENOMIC DNA]</scope>
</reference>
<evidence type="ECO:0000256" key="3">
    <source>
        <dbReference type="ARBA" id="ARBA00008314"/>
    </source>
</evidence>
<feature type="coiled-coil region" evidence="17">
    <location>
        <begin position="1287"/>
        <end position="1716"/>
    </location>
</feature>
<dbReference type="Gene3D" id="1.10.10.820">
    <property type="match status" value="1"/>
</dbReference>
<feature type="compositionally biased region" description="Basic and acidic residues" evidence="18">
    <location>
        <begin position="51"/>
        <end position="62"/>
    </location>
</feature>
<evidence type="ECO:0000256" key="10">
    <source>
        <dbReference type="ARBA" id="ARBA00023123"/>
    </source>
</evidence>
<dbReference type="PROSITE" id="PS51456">
    <property type="entry name" value="MYOSIN_MOTOR"/>
    <property type="match status" value="1"/>
</dbReference>
<dbReference type="InterPro" id="IPR001478">
    <property type="entry name" value="PDZ"/>
</dbReference>
<feature type="region of interest" description="Disordered" evidence="18">
    <location>
        <begin position="169"/>
        <end position="195"/>
    </location>
</feature>
<dbReference type="InterPro" id="IPR057772">
    <property type="entry name" value="SH3_Myo18a"/>
</dbReference>
<dbReference type="GO" id="GO:0032982">
    <property type="term" value="C:myosin filament"/>
    <property type="evidence" value="ECO:0007669"/>
    <property type="project" value="TreeGrafter"/>
</dbReference>
<keyword evidence="4" id="KW-0963">Cytoplasm</keyword>
<dbReference type="InterPro" id="IPR036064">
    <property type="entry name" value="MYSc_Myo18"/>
</dbReference>
<dbReference type="InterPro" id="IPR000048">
    <property type="entry name" value="IQ_motif_EF-hand-BS"/>
</dbReference>
<dbReference type="Gene3D" id="1.20.5.340">
    <property type="match status" value="1"/>
</dbReference>
<dbReference type="FunFam" id="1.20.5.1160:FF:000006">
    <property type="entry name" value="Myosin-XVIIIa isoform a"/>
    <property type="match status" value="1"/>
</dbReference>
<gene>
    <name evidence="21" type="primary">MYO18A</name>
</gene>
<evidence type="ECO:0000256" key="11">
    <source>
        <dbReference type="ARBA" id="ARBA00023175"/>
    </source>
</evidence>
<feature type="region of interest" description="Disordered" evidence="18">
    <location>
        <begin position="1"/>
        <end position="62"/>
    </location>
</feature>
<evidence type="ECO:0000256" key="13">
    <source>
        <dbReference type="ARBA" id="ARBA00024182"/>
    </source>
</evidence>
<evidence type="ECO:0000313" key="21">
    <source>
        <dbReference type="Ensembl" id="ENSAPLP00000014444.2"/>
    </source>
</evidence>
<dbReference type="SMART" id="SM00242">
    <property type="entry name" value="MYSc"/>
    <property type="match status" value="1"/>
</dbReference>
<comment type="similarity">
    <text evidence="3 16">Belongs to the TRAFAC class myosin-kinesin ATPase superfamily. Myosin family.</text>
</comment>
<dbReference type="Gene3D" id="1.20.120.720">
    <property type="entry name" value="Myosin VI head, motor domain, U50 subdomain"/>
    <property type="match status" value="1"/>
</dbReference>
<evidence type="ECO:0000313" key="22">
    <source>
        <dbReference type="Proteomes" id="UP000016666"/>
    </source>
</evidence>
<evidence type="ECO:0000256" key="16">
    <source>
        <dbReference type="PROSITE-ProRule" id="PRU00782"/>
    </source>
</evidence>
<feature type="region of interest" description="Disordered" evidence="18">
    <location>
        <begin position="1880"/>
        <end position="1906"/>
    </location>
</feature>
<feature type="binding site" evidence="16">
    <location>
        <begin position="532"/>
        <end position="539"/>
    </location>
    <ligand>
        <name>ATP</name>
        <dbReference type="ChEBI" id="CHEBI:30616"/>
    </ligand>
</feature>
<feature type="domain" description="PDZ" evidence="19">
    <location>
        <begin position="253"/>
        <end position="344"/>
    </location>
</feature>
<dbReference type="GO" id="GO:0003774">
    <property type="term" value="F:cytoskeletal motor activity"/>
    <property type="evidence" value="ECO:0007669"/>
    <property type="project" value="UniProtKB-UniRule"/>
</dbReference>
<dbReference type="GO" id="GO:0051015">
    <property type="term" value="F:actin filament binding"/>
    <property type="evidence" value="ECO:0007669"/>
    <property type="project" value="TreeGrafter"/>
</dbReference>
<dbReference type="InterPro" id="IPR001609">
    <property type="entry name" value="Myosin_head_motor_dom-like"/>
</dbReference>
<dbReference type="InterPro" id="IPR036034">
    <property type="entry name" value="PDZ_sf"/>
</dbReference>
<dbReference type="Pfam" id="PF00595">
    <property type="entry name" value="PDZ"/>
    <property type="match status" value="1"/>
</dbReference>
<keyword evidence="7 16" id="KW-0067">ATP-binding</keyword>
<dbReference type="GO" id="GO:0043030">
    <property type="term" value="P:regulation of macrophage activation"/>
    <property type="evidence" value="ECO:0007669"/>
    <property type="project" value="UniProtKB-ARBA"/>
</dbReference>
<dbReference type="OMA" id="HHFFLGH"/>
<keyword evidence="6 16" id="KW-0547">Nucleotide-binding</keyword>
<evidence type="ECO:0000256" key="4">
    <source>
        <dbReference type="ARBA" id="ARBA00022490"/>
    </source>
</evidence>
<dbReference type="SMART" id="SM00015">
    <property type="entry name" value="IQ"/>
    <property type="match status" value="1"/>
</dbReference>
<dbReference type="Gene3D" id="1.20.58.530">
    <property type="match status" value="1"/>
</dbReference>
<dbReference type="FunFam" id="1.10.10.820:FF:000004">
    <property type="entry name" value="unconventional myosin-XVIIIa isoform X1"/>
    <property type="match status" value="1"/>
</dbReference>
<dbReference type="FunFam" id="3.40.850.10:FF:000020">
    <property type="entry name" value="unconventional myosin-XVIIIa isoform X1"/>
    <property type="match status" value="1"/>
</dbReference>
<feature type="compositionally biased region" description="Polar residues" evidence="18">
    <location>
        <begin position="760"/>
        <end position="769"/>
    </location>
</feature>
<dbReference type="FunFam" id="4.10.270.10:FF:000002">
    <property type="entry name" value="unconventional myosin-XVIIIa isoform X1"/>
    <property type="match status" value="1"/>
</dbReference>
<evidence type="ECO:0000256" key="14">
    <source>
        <dbReference type="ARBA" id="ARBA00058021"/>
    </source>
</evidence>
<keyword evidence="9 17" id="KW-0175">Coiled coil</keyword>
<evidence type="ECO:0000256" key="12">
    <source>
        <dbReference type="ARBA" id="ARBA00023212"/>
    </source>
</evidence>
<dbReference type="Gene3D" id="2.30.42.10">
    <property type="match status" value="1"/>
</dbReference>
<dbReference type="PANTHER" id="PTHR45615">
    <property type="entry name" value="MYOSIN HEAVY CHAIN, NON-MUSCLE"/>
    <property type="match status" value="1"/>
</dbReference>
<evidence type="ECO:0000259" key="20">
    <source>
        <dbReference type="PROSITE" id="PS51456"/>
    </source>
</evidence>
<dbReference type="Ensembl" id="ENSAPLT00000015221.2">
    <property type="protein sequence ID" value="ENSAPLP00000014444.2"/>
    <property type="gene ID" value="ENSAPLG00000014555.2"/>
</dbReference>
<evidence type="ECO:0000256" key="7">
    <source>
        <dbReference type="ARBA" id="ARBA00022840"/>
    </source>
</evidence>
<accession>U3J4L7</accession>
<dbReference type="Gene3D" id="3.30.70.1590">
    <property type="match status" value="1"/>
</dbReference>
<comment type="caution">
    <text evidence="16">Lacks conserved residue(s) required for the propagation of feature annotation.</text>
</comment>
<dbReference type="Gene3D" id="4.10.270.10">
    <property type="entry name" value="Myosin, subunit A"/>
    <property type="match status" value="1"/>
</dbReference>
<dbReference type="FunFam" id="2.30.42.10:FF:000059">
    <property type="entry name" value="unconventional myosin-XVIIIa isoform X1"/>
    <property type="match status" value="1"/>
</dbReference>
<evidence type="ECO:0000256" key="6">
    <source>
        <dbReference type="ARBA" id="ARBA00022741"/>
    </source>
</evidence>
<dbReference type="GO" id="GO:0005524">
    <property type="term" value="F:ATP binding"/>
    <property type="evidence" value="ECO:0007669"/>
    <property type="project" value="UniProtKB-UniRule"/>
</dbReference>
<dbReference type="Proteomes" id="UP000016666">
    <property type="component" value="Chromosome 20"/>
</dbReference>
<dbReference type="GO" id="GO:0016460">
    <property type="term" value="C:myosin II complex"/>
    <property type="evidence" value="ECO:0007669"/>
    <property type="project" value="TreeGrafter"/>
</dbReference>
<dbReference type="GO" id="GO:0031032">
    <property type="term" value="P:actomyosin structure organization"/>
    <property type="evidence" value="ECO:0007669"/>
    <property type="project" value="TreeGrafter"/>
</dbReference>
<dbReference type="PROSITE" id="PS50096">
    <property type="entry name" value="IQ"/>
    <property type="match status" value="1"/>
</dbReference>
<evidence type="ECO:0000256" key="2">
    <source>
        <dbReference type="ARBA" id="ARBA00004601"/>
    </source>
</evidence>
<dbReference type="SUPFAM" id="SSF50156">
    <property type="entry name" value="PDZ domain-like"/>
    <property type="match status" value="1"/>
</dbReference>
<dbReference type="InterPro" id="IPR002928">
    <property type="entry name" value="Myosin_tail"/>
</dbReference>
<comment type="function">
    <text evidence="14">May link Golgi membranes to the cytoskeleton and participate in the tensile force required for vesicle budding from the Golgi. Thereby, may play a role in Golgi membrane trafficking and could indirectly give its flattened shape to the Golgi apparatus. Alternatively, in concert with LURAP1 and CDC42BPA/CDC42BPB, has been involved in modulating lamellar actomyosin retrograde flow that is crucial to cell protrusion and migration. May be involved in the maintenance of the stromal cell architectures required for cell to cell contact. Regulates trafficking, expression, and activation of innate immune receptors on macrophages. Plays a role to suppress inflammatory responsiveness of macrophages via a mechanism that modulates CD14 trafficking. Acts as a receptor of surfactant-associated protein A (SFTPA1/SP-A) and plays an important role in internalization and clearance of SFTPA1-opsonized S.aureus by alveolar macrophages. Strongly enhances natural killer cell cytotoxicity.</text>
</comment>
<evidence type="ECO:0000259" key="19">
    <source>
        <dbReference type="PROSITE" id="PS50106"/>
    </source>
</evidence>
<dbReference type="GO" id="GO:0005794">
    <property type="term" value="C:Golgi apparatus"/>
    <property type="evidence" value="ECO:0007669"/>
    <property type="project" value="UniProtKB-SubCell"/>
</dbReference>
<dbReference type="FunFam" id="1.20.120.720:FF:000007">
    <property type="entry name" value="unconventional myosin-XVIIIa isoform X2"/>
    <property type="match status" value="1"/>
</dbReference>
<dbReference type="InterPro" id="IPR027417">
    <property type="entry name" value="P-loop_NTPase"/>
</dbReference>
<dbReference type="Gene3D" id="3.40.850.10">
    <property type="entry name" value="Kinesin motor domain"/>
    <property type="match status" value="1"/>
</dbReference>
<evidence type="ECO:0000256" key="15">
    <source>
        <dbReference type="ARBA" id="ARBA00073449"/>
    </source>
</evidence>
<keyword evidence="5" id="KW-0597">Phosphoprotein</keyword>
<dbReference type="InterPro" id="IPR036961">
    <property type="entry name" value="Kinesin_motor_dom_sf"/>
</dbReference>
<keyword evidence="16" id="KW-0009">Actin-binding</keyword>
<dbReference type="SMART" id="SM00228">
    <property type="entry name" value="PDZ"/>
    <property type="match status" value="1"/>
</dbReference>
<organism evidence="21 22">
    <name type="scientific">Anas platyrhynchos platyrhynchos</name>
    <name type="common">Northern mallard</name>
    <dbReference type="NCBI Taxonomy" id="8840"/>
    <lineage>
        <taxon>Eukaryota</taxon>
        <taxon>Metazoa</taxon>
        <taxon>Chordata</taxon>
        <taxon>Craniata</taxon>
        <taxon>Vertebrata</taxon>
        <taxon>Euteleostomi</taxon>
        <taxon>Archelosauria</taxon>
        <taxon>Archosauria</taxon>
        <taxon>Dinosauria</taxon>
        <taxon>Saurischia</taxon>
        <taxon>Theropoda</taxon>
        <taxon>Coelurosauria</taxon>
        <taxon>Aves</taxon>
        <taxon>Neognathae</taxon>
        <taxon>Galloanserae</taxon>
        <taxon>Anseriformes</taxon>
        <taxon>Anatidae</taxon>
        <taxon>Anatinae</taxon>
        <taxon>Anas</taxon>
    </lineage>
</organism>
<dbReference type="FunFam" id="1.20.58.530:FF:000011">
    <property type="entry name" value="unconventional myosin-XVIIIa isoform X2"/>
    <property type="match status" value="1"/>
</dbReference>
<keyword evidence="8" id="KW-0333">Golgi apparatus</keyword>